<evidence type="ECO:0000313" key="1">
    <source>
        <dbReference type="EMBL" id="GFS14878.1"/>
    </source>
</evidence>
<name>A0AAV4IYX5_9GAST</name>
<organism evidence="1 2">
    <name type="scientific">Elysia marginata</name>
    <dbReference type="NCBI Taxonomy" id="1093978"/>
    <lineage>
        <taxon>Eukaryota</taxon>
        <taxon>Metazoa</taxon>
        <taxon>Spiralia</taxon>
        <taxon>Lophotrochozoa</taxon>
        <taxon>Mollusca</taxon>
        <taxon>Gastropoda</taxon>
        <taxon>Heterobranchia</taxon>
        <taxon>Euthyneura</taxon>
        <taxon>Panpulmonata</taxon>
        <taxon>Sacoglossa</taxon>
        <taxon>Placobranchoidea</taxon>
        <taxon>Plakobranchidae</taxon>
        <taxon>Elysia</taxon>
    </lineage>
</organism>
<dbReference type="Proteomes" id="UP000762676">
    <property type="component" value="Unassembled WGS sequence"/>
</dbReference>
<reference evidence="1 2" key="1">
    <citation type="journal article" date="2021" name="Elife">
        <title>Chloroplast acquisition without the gene transfer in kleptoplastic sea slugs, Plakobranchus ocellatus.</title>
        <authorList>
            <person name="Maeda T."/>
            <person name="Takahashi S."/>
            <person name="Yoshida T."/>
            <person name="Shimamura S."/>
            <person name="Takaki Y."/>
            <person name="Nagai Y."/>
            <person name="Toyoda A."/>
            <person name="Suzuki Y."/>
            <person name="Arimoto A."/>
            <person name="Ishii H."/>
            <person name="Satoh N."/>
            <person name="Nishiyama T."/>
            <person name="Hasebe M."/>
            <person name="Maruyama T."/>
            <person name="Minagawa J."/>
            <person name="Obokata J."/>
            <person name="Shigenobu S."/>
        </authorList>
    </citation>
    <scope>NUCLEOTIDE SEQUENCE [LARGE SCALE GENOMIC DNA]</scope>
</reference>
<keyword evidence="2" id="KW-1185">Reference proteome</keyword>
<protein>
    <submittedName>
        <fullName evidence="1">Uncharacterized protein</fullName>
    </submittedName>
</protein>
<dbReference type="AlphaFoldDB" id="A0AAV4IYX5"/>
<sequence>MFKRITPFASQNTVAITSAADLCTLNFLVTGEDGCFQVMEPRFVSGVFKWTQVSSPVINIRLSNRLFFARKSPPGPTPICVVSSSPLPCWHAAEGLVKFQPFEACDPLLTFLETILYTPSDIPKCHGLFHEPYFLEFRDSKQSHVSSSPRHI</sequence>
<proteinExistence type="predicted"/>
<dbReference type="EMBL" id="BMAT01009855">
    <property type="protein sequence ID" value="GFS14878.1"/>
    <property type="molecule type" value="Genomic_DNA"/>
</dbReference>
<evidence type="ECO:0000313" key="2">
    <source>
        <dbReference type="Proteomes" id="UP000762676"/>
    </source>
</evidence>
<accession>A0AAV4IYX5</accession>
<gene>
    <name evidence="1" type="ORF">ElyMa_004917800</name>
</gene>
<comment type="caution">
    <text evidence="1">The sequence shown here is derived from an EMBL/GenBank/DDBJ whole genome shotgun (WGS) entry which is preliminary data.</text>
</comment>